<dbReference type="RefSeq" id="XP_002948685.1">
    <property type="nucleotide sequence ID" value="XM_002948639.1"/>
</dbReference>
<dbReference type="GeneID" id="9627372"/>
<evidence type="ECO:0000256" key="2">
    <source>
        <dbReference type="ARBA" id="ARBA00022679"/>
    </source>
</evidence>
<dbReference type="GO" id="GO:0032259">
    <property type="term" value="P:methylation"/>
    <property type="evidence" value="ECO:0007669"/>
    <property type="project" value="UniProtKB-KW"/>
</dbReference>
<dbReference type="InParanoid" id="D8TQN5"/>
<dbReference type="eggNOG" id="KOG3178">
    <property type="taxonomic scope" value="Eukaryota"/>
</dbReference>
<dbReference type="OrthoDB" id="543905at2759"/>
<dbReference type="PANTHER" id="PTHR43712:SF2">
    <property type="entry name" value="O-METHYLTRANSFERASE CICE"/>
    <property type="match status" value="1"/>
</dbReference>
<dbReference type="InterPro" id="IPR016461">
    <property type="entry name" value="COMT-like"/>
</dbReference>
<feature type="domain" description="O-methyltransferase C-terminal" evidence="4">
    <location>
        <begin position="132"/>
        <end position="346"/>
    </location>
</feature>
<dbReference type="SUPFAM" id="SSF53335">
    <property type="entry name" value="S-adenosyl-L-methionine-dependent methyltransferases"/>
    <property type="match status" value="1"/>
</dbReference>
<reference evidence="5 6" key="1">
    <citation type="journal article" date="2010" name="Science">
        <title>Genomic analysis of organismal complexity in the multicellular green alga Volvox carteri.</title>
        <authorList>
            <person name="Prochnik S.E."/>
            <person name="Umen J."/>
            <person name="Nedelcu A.M."/>
            <person name="Hallmann A."/>
            <person name="Miller S.M."/>
            <person name="Nishii I."/>
            <person name="Ferris P."/>
            <person name="Kuo A."/>
            <person name="Mitros T."/>
            <person name="Fritz-Laylin L.K."/>
            <person name="Hellsten U."/>
            <person name="Chapman J."/>
            <person name="Simakov O."/>
            <person name="Rensing S.A."/>
            <person name="Terry A."/>
            <person name="Pangilinan J."/>
            <person name="Kapitonov V."/>
            <person name="Jurka J."/>
            <person name="Salamov A."/>
            <person name="Shapiro H."/>
            <person name="Schmutz J."/>
            <person name="Grimwood J."/>
            <person name="Lindquist E."/>
            <person name="Lucas S."/>
            <person name="Grigoriev I.V."/>
            <person name="Schmitt R."/>
            <person name="Kirk D."/>
            <person name="Rokhsar D.S."/>
        </authorList>
    </citation>
    <scope>NUCLEOTIDE SEQUENCE [LARGE SCALE GENOMIC DNA]</scope>
    <source>
        <strain evidence="6">f. Nagariensis / Eve</strain>
    </source>
</reference>
<evidence type="ECO:0000256" key="1">
    <source>
        <dbReference type="ARBA" id="ARBA00022603"/>
    </source>
</evidence>
<evidence type="ECO:0000259" key="4">
    <source>
        <dbReference type="Pfam" id="PF00891"/>
    </source>
</evidence>
<evidence type="ECO:0000313" key="5">
    <source>
        <dbReference type="EMBL" id="EFJ50065.1"/>
    </source>
</evidence>
<dbReference type="InterPro" id="IPR001077">
    <property type="entry name" value="COMT_C"/>
</dbReference>
<dbReference type="Gene3D" id="3.40.50.150">
    <property type="entry name" value="Vaccinia Virus protein VP39"/>
    <property type="match status" value="1"/>
</dbReference>
<evidence type="ECO:0000256" key="3">
    <source>
        <dbReference type="ARBA" id="ARBA00022691"/>
    </source>
</evidence>
<keyword evidence="2" id="KW-0808">Transferase</keyword>
<dbReference type="PANTHER" id="PTHR43712">
    <property type="entry name" value="PUTATIVE (AFU_ORTHOLOGUE AFUA_4G14580)-RELATED"/>
    <property type="match status" value="1"/>
</dbReference>
<name>D8TQN5_VOLCA</name>
<dbReference type="PROSITE" id="PS51683">
    <property type="entry name" value="SAM_OMT_II"/>
    <property type="match status" value="1"/>
</dbReference>
<dbReference type="EMBL" id="GL378332">
    <property type="protein sequence ID" value="EFJ50065.1"/>
    <property type="molecule type" value="Genomic_DNA"/>
</dbReference>
<dbReference type="Pfam" id="PF00891">
    <property type="entry name" value="Methyltransf_2"/>
    <property type="match status" value="1"/>
</dbReference>
<accession>D8TQN5</accession>
<keyword evidence="3" id="KW-0949">S-adenosyl-L-methionine</keyword>
<keyword evidence="6" id="KW-1185">Reference proteome</keyword>
<evidence type="ECO:0000313" key="6">
    <source>
        <dbReference type="Proteomes" id="UP000001058"/>
    </source>
</evidence>
<proteinExistence type="predicted"/>
<dbReference type="InterPro" id="IPR029063">
    <property type="entry name" value="SAM-dependent_MTases_sf"/>
</dbReference>
<sequence>MNIRISSASNPTFPSTAITLSHHLNSSPQLLGLLRAPSWKPPKAHPYSRLCAAYGLLVEVRQPLSGGGADGTAADAAASLRSADGGSSGTREACTAFYLTDTGVMLQESHPAQMKWLALMLGLPGHYVSRGYLYDNVKQGRMGFEAAFGSDWYSYVAQHPLESTAFDKAMTATSAAAAQSVALGYDFSRHGTVMDVGGGQGMLMTAILHHHPGVRAGYVLELPDVVARARSMGQRGLERLQYIEGDFFQPFPIAANCLVMRLVLHDWPDEEAAAVLRHARAALVRGVPGCRLVVVEAVLPELVGPGEVDAATLQQLEFDMGMMLMTTGRERTLGEWKALFASAGFRLDQLLKPEGSKLPIMVLEVLEVLESGPQDPKQQ</sequence>
<dbReference type="AlphaFoldDB" id="D8TQN5"/>
<protein>
    <recommendedName>
        <fullName evidence="4">O-methyltransferase C-terminal domain-containing protein</fullName>
    </recommendedName>
</protein>
<gene>
    <name evidence="5" type="ORF">VOLCADRAFT_89050</name>
</gene>
<organism evidence="6">
    <name type="scientific">Volvox carteri f. nagariensis</name>
    <dbReference type="NCBI Taxonomy" id="3068"/>
    <lineage>
        <taxon>Eukaryota</taxon>
        <taxon>Viridiplantae</taxon>
        <taxon>Chlorophyta</taxon>
        <taxon>core chlorophytes</taxon>
        <taxon>Chlorophyceae</taxon>
        <taxon>CS clade</taxon>
        <taxon>Chlamydomonadales</taxon>
        <taxon>Volvocaceae</taxon>
        <taxon>Volvox</taxon>
    </lineage>
</organism>
<dbReference type="FunCoup" id="D8TQN5">
    <property type="interactions" value="349"/>
</dbReference>
<dbReference type="KEGG" id="vcn:VOLCADRAFT_89050"/>
<dbReference type="GO" id="GO:0008171">
    <property type="term" value="F:O-methyltransferase activity"/>
    <property type="evidence" value="ECO:0007669"/>
    <property type="project" value="InterPro"/>
</dbReference>
<dbReference type="Proteomes" id="UP000001058">
    <property type="component" value="Unassembled WGS sequence"/>
</dbReference>
<keyword evidence="1" id="KW-0489">Methyltransferase</keyword>